<evidence type="ECO:0000313" key="9">
    <source>
        <dbReference type="Proteomes" id="UP000266677"/>
    </source>
</evidence>
<keyword evidence="4" id="KW-0186">Copper</keyword>
<dbReference type="GO" id="GO:0042597">
    <property type="term" value="C:periplasmic space"/>
    <property type="evidence" value="ECO:0007669"/>
    <property type="project" value="InterPro"/>
</dbReference>
<keyword evidence="6" id="KW-0472">Membrane</keyword>
<dbReference type="InterPro" id="IPR032694">
    <property type="entry name" value="CopC/D"/>
</dbReference>
<keyword evidence="9" id="KW-1185">Reference proteome</keyword>
<dbReference type="AlphaFoldDB" id="A0A3A4KK70"/>
<dbReference type="GO" id="GO:0006825">
    <property type="term" value="P:copper ion transport"/>
    <property type="evidence" value="ECO:0007669"/>
    <property type="project" value="InterPro"/>
</dbReference>
<feature type="region of interest" description="Disordered" evidence="5">
    <location>
        <begin position="115"/>
        <end position="142"/>
    </location>
</feature>
<feature type="transmembrane region" description="Helical" evidence="6">
    <location>
        <begin position="150"/>
        <end position="170"/>
    </location>
</feature>
<evidence type="ECO:0000256" key="1">
    <source>
        <dbReference type="ARBA" id="ARBA00004196"/>
    </source>
</evidence>
<dbReference type="Pfam" id="PF04234">
    <property type="entry name" value="CopC"/>
    <property type="match status" value="1"/>
</dbReference>
<evidence type="ECO:0000256" key="5">
    <source>
        <dbReference type="SAM" id="MobiDB-lite"/>
    </source>
</evidence>
<dbReference type="RefSeq" id="WP_120040189.1">
    <property type="nucleotide sequence ID" value="NZ_QZFU01000016.1"/>
</dbReference>
<dbReference type="OrthoDB" id="5242236at2"/>
<evidence type="ECO:0000256" key="3">
    <source>
        <dbReference type="ARBA" id="ARBA00022729"/>
    </source>
</evidence>
<evidence type="ECO:0000256" key="2">
    <source>
        <dbReference type="ARBA" id="ARBA00022723"/>
    </source>
</evidence>
<dbReference type="GO" id="GO:0046688">
    <property type="term" value="P:response to copper ion"/>
    <property type="evidence" value="ECO:0007669"/>
    <property type="project" value="InterPro"/>
</dbReference>
<comment type="caution">
    <text evidence="8">The sequence shown here is derived from an EMBL/GenBank/DDBJ whole genome shotgun (WGS) entry which is preliminary data.</text>
</comment>
<protein>
    <submittedName>
        <fullName evidence="8">Copper resistance protein CopC</fullName>
    </submittedName>
</protein>
<keyword evidence="6" id="KW-0812">Transmembrane</keyword>
<evidence type="ECO:0000259" key="7">
    <source>
        <dbReference type="Pfam" id="PF04234"/>
    </source>
</evidence>
<accession>A0A3A4KK70</accession>
<gene>
    <name evidence="8" type="ORF">D5S18_12775</name>
</gene>
<dbReference type="Gene3D" id="2.60.40.1220">
    <property type="match status" value="1"/>
</dbReference>
<dbReference type="GO" id="GO:0005507">
    <property type="term" value="F:copper ion binding"/>
    <property type="evidence" value="ECO:0007669"/>
    <property type="project" value="InterPro"/>
</dbReference>
<dbReference type="GO" id="GO:0030313">
    <property type="term" value="C:cell envelope"/>
    <property type="evidence" value="ECO:0007669"/>
    <property type="project" value="UniProtKB-SubCell"/>
</dbReference>
<sequence length="179" mass="17701">MRRALTGLVALGSLLFGIGLLGAGNAAAHSTPTGSVPADGATVDSGPARVSVSFNEALQTSFPSLTVVGPDDNLWSKGAPAVDGNTVSIEVGELGPAGKYTIAYRVTSADGHPVSGTRTFTLSKPGAGTPGPKAKGSGNSDGGDSGGVPVWVFIVGAAVLFGGGLVFALWGGRRKPRQG</sequence>
<keyword evidence="2" id="KW-0479">Metal-binding</keyword>
<keyword evidence="3" id="KW-0732">Signal</keyword>
<proteinExistence type="predicted"/>
<dbReference type="InterPro" id="IPR014755">
    <property type="entry name" value="Cu-Rt/internalin_Ig-like"/>
</dbReference>
<evidence type="ECO:0000256" key="4">
    <source>
        <dbReference type="ARBA" id="ARBA00023008"/>
    </source>
</evidence>
<dbReference type="PANTHER" id="PTHR34820">
    <property type="entry name" value="INNER MEMBRANE PROTEIN YEBZ"/>
    <property type="match status" value="1"/>
</dbReference>
<dbReference type="SUPFAM" id="SSF81296">
    <property type="entry name" value="E set domains"/>
    <property type="match status" value="1"/>
</dbReference>
<dbReference type="InterPro" id="IPR014756">
    <property type="entry name" value="Ig_E-set"/>
</dbReference>
<evidence type="ECO:0000256" key="6">
    <source>
        <dbReference type="SAM" id="Phobius"/>
    </source>
</evidence>
<evidence type="ECO:0000313" key="8">
    <source>
        <dbReference type="EMBL" id="RJO77054.1"/>
    </source>
</evidence>
<reference evidence="8 9" key="1">
    <citation type="submission" date="2018-09" db="EMBL/GenBank/DDBJ databases">
        <title>YIM PH21274 draft genome.</title>
        <authorList>
            <person name="Miao C."/>
        </authorList>
    </citation>
    <scope>NUCLEOTIDE SEQUENCE [LARGE SCALE GENOMIC DNA]</scope>
    <source>
        <strain evidence="8 9">YIM PH 21724</strain>
    </source>
</reference>
<dbReference type="Proteomes" id="UP000266677">
    <property type="component" value="Unassembled WGS sequence"/>
</dbReference>
<comment type="subcellular location">
    <subcellularLocation>
        <location evidence="1">Cell envelope</location>
    </subcellularLocation>
</comment>
<name>A0A3A4KK70_9NOCA</name>
<dbReference type="EMBL" id="QZFU01000016">
    <property type="protein sequence ID" value="RJO77054.1"/>
    <property type="molecule type" value="Genomic_DNA"/>
</dbReference>
<feature type="compositionally biased region" description="Low complexity" evidence="5">
    <location>
        <begin position="123"/>
        <end position="138"/>
    </location>
</feature>
<organism evidence="8 9">
    <name type="scientific">Nocardia panacis</name>
    <dbReference type="NCBI Taxonomy" id="2340916"/>
    <lineage>
        <taxon>Bacteria</taxon>
        <taxon>Bacillati</taxon>
        <taxon>Actinomycetota</taxon>
        <taxon>Actinomycetes</taxon>
        <taxon>Mycobacteriales</taxon>
        <taxon>Nocardiaceae</taxon>
        <taxon>Nocardia</taxon>
    </lineage>
</organism>
<keyword evidence="6" id="KW-1133">Transmembrane helix</keyword>
<dbReference type="GO" id="GO:0005886">
    <property type="term" value="C:plasma membrane"/>
    <property type="evidence" value="ECO:0007669"/>
    <property type="project" value="TreeGrafter"/>
</dbReference>
<feature type="domain" description="CopC" evidence="7">
    <location>
        <begin position="29"/>
        <end position="122"/>
    </location>
</feature>
<dbReference type="PANTHER" id="PTHR34820:SF4">
    <property type="entry name" value="INNER MEMBRANE PROTEIN YEBZ"/>
    <property type="match status" value="1"/>
</dbReference>
<dbReference type="InterPro" id="IPR007348">
    <property type="entry name" value="CopC_dom"/>
</dbReference>